<sequence length="493" mass="54228">MKKSLSQIYHLIICALIASVGIMGITTSPSAASSGFYVDGNTLYDANGQPFVMRGINHGHAWYKDTASTAIPAIADQGANTIRIVLSDGGEWEKDDIDTVREVIELAEQNKMVAVVEVHDATGRDSRSDLDRAVDYWIEMKDALIGKEDTVIINIANEWYGSWDGAAWADGYIDVIPKLRDAGLTHTLMVDAAGWGQYPQSIHDYGQDVFNADPLKNTMFSIHKYEYAGGDAETVIRNIDRVIDQDLALVIGEFGHRHTDGDVDEDTILSYSEETGTGWLAWSWKGNSAEWDYLDLSEDWAGNHLTDWGNRIVHGANGLQETSKPSTVFTDDNGGDPEPPTTTTLYDFEGSTQGWHGSNVMGGPWSVTEWGASGNYSLKGDVNLSSNSLYELYSEQNRNLQGYSQLNATVRHANWGNPGNGMNARLYVKTGSDYTWYSGPFTRINSSNSGTTLSFDLNNIKNSHHVREIGVQFSAADNSSGQTALYVDNVTLR</sequence>
<dbReference type="InterPro" id="IPR001547">
    <property type="entry name" value="Glyco_hydro_5"/>
</dbReference>
<dbReference type="Pfam" id="PF00150">
    <property type="entry name" value="Cellulase"/>
    <property type="match status" value="1"/>
</dbReference>
<keyword evidence="3 4" id="KW-0326">Glycosidase</keyword>
<dbReference type="AlphaFoldDB" id="A0A9Q4AYY1"/>
<dbReference type="InterPro" id="IPR017853">
    <property type="entry name" value="GH"/>
</dbReference>
<dbReference type="Gene3D" id="2.60.120.260">
    <property type="entry name" value="Galactose-binding domain-like"/>
    <property type="match status" value="1"/>
</dbReference>
<feature type="domain" description="Mannanase galactose-binding" evidence="6">
    <location>
        <begin position="346"/>
        <end position="489"/>
    </location>
</feature>
<organism evidence="7 8">
    <name type="scientific">Salipaludibacillus agaradhaerens</name>
    <name type="common">Bacillus agaradhaerens</name>
    <dbReference type="NCBI Taxonomy" id="76935"/>
    <lineage>
        <taxon>Bacteria</taxon>
        <taxon>Bacillati</taxon>
        <taxon>Bacillota</taxon>
        <taxon>Bacilli</taxon>
        <taxon>Bacillales</taxon>
        <taxon>Bacillaceae</taxon>
    </lineage>
</organism>
<protein>
    <submittedName>
        <fullName evidence="7">Glycoside hydrolase family 5 protein</fullName>
    </submittedName>
</protein>
<comment type="caution">
    <text evidence="7">The sequence shown here is derived from an EMBL/GenBank/DDBJ whole genome shotgun (WGS) entry which is preliminary data.</text>
</comment>
<dbReference type="InterPro" id="IPR008979">
    <property type="entry name" value="Galactose-bd-like_sf"/>
</dbReference>
<dbReference type="InterPro" id="IPR049475">
    <property type="entry name" value="Mann_GBD_bact"/>
</dbReference>
<evidence type="ECO:0000313" key="8">
    <source>
        <dbReference type="Proteomes" id="UP001057753"/>
    </source>
</evidence>
<dbReference type="GO" id="GO:0004553">
    <property type="term" value="F:hydrolase activity, hydrolyzing O-glycosyl compounds"/>
    <property type="evidence" value="ECO:0007669"/>
    <property type="project" value="InterPro"/>
</dbReference>
<evidence type="ECO:0000259" key="6">
    <source>
        <dbReference type="Pfam" id="PF21253"/>
    </source>
</evidence>
<evidence type="ECO:0000313" key="7">
    <source>
        <dbReference type="EMBL" id="MCR6095105.1"/>
    </source>
</evidence>
<dbReference type="PANTHER" id="PTHR34142">
    <property type="entry name" value="ENDO-BETA-1,4-GLUCANASE A"/>
    <property type="match status" value="1"/>
</dbReference>
<evidence type="ECO:0000256" key="3">
    <source>
        <dbReference type="ARBA" id="ARBA00023295"/>
    </source>
</evidence>
<proteinExistence type="inferred from homology"/>
<evidence type="ECO:0000256" key="4">
    <source>
        <dbReference type="RuleBase" id="RU361153"/>
    </source>
</evidence>
<evidence type="ECO:0000256" key="1">
    <source>
        <dbReference type="ARBA" id="ARBA00005641"/>
    </source>
</evidence>
<keyword evidence="8" id="KW-1185">Reference proteome</keyword>
<reference evidence="7" key="1">
    <citation type="submission" date="2020-06" db="EMBL/GenBank/DDBJ databases">
        <title>Insight into the genomes of haloalkaliphilic bacilli from Kenyan soda lakes.</title>
        <authorList>
            <person name="Mwirichia R."/>
            <person name="Villamizar G.C."/>
            <person name="Poehlein A."/>
            <person name="Mugweru J."/>
            <person name="Kipnyargis A."/>
            <person name="Kiplimo D."/>
            <person name="Orwa P."/>
            <person name="Daniel R."/>
        </authorList>
    </citation>
    <scope>NUCLEOTIDE SEQUENCE</scope>
    <source>
        <strain evidence="7">B1096_S55</strain>
    </source>
</reference>
<comment type="similarity">
    <text evidence="1 4">Belongs to the glycosyl hydrolase 5 (cellulase A) family.</text>
</comment>
<dbReference type="Proteomes" id="UP001057753">
    <property type="component" value="Unassembled WGS sequence"/>
</dbReference>
<dbReference type="SUPFAM" id="SSF49785">
    <property type="entry name" value="Galactose-binding domain-like"/>
    <property type="match status" value="1"/>
</dbReference>
<dbReference type="SUPFAM" id="SSF51445">
    <property type="entry name" value="(Trans)glycosidases"/>
    <property type="match status" value="1"/>
</dbReference>
<dbReference type="Pfam" id="PF21253">
    <property type="entry name" value="Mann_GBD_bact"/>
    <property type="match status" value="1"/>
</dbReference>
<dbReference type="Gene3D" id="3.20.20.80">
    <property type="entry name" value="Glycosidases"/>
    <property type="match status" value="1"/>
</dbReference>
<accession>A0A9Q4AYY1</accession>
<keyword evidence="2 4" id="KW-0378">Hydrolase</keyword>
<gene>
    <name evidence="7" type="ORF">HXA33_00900</name>
</gene>
<dbReference type="GO" id="GO:0009251">
    <property type="term" value="P:glucan catabolic process"/>
    <property type="evidence" value="ECO:0007669"/>
    <property type="project" value="TreeGrafter"/>
</dbReference>
<dbReference type="EMBL" id="JABXYM010000001">
    <property type="protein sequence ID" value="MCR6095105.1"/>
    <property type="molecule type" value="Genomic_DNA"/>
</dbReference>
<evidence type="ECO:0000259" key="5">
    <source>
        <dbReference type="Pfam" id="PF00150"/>
    </source>
</evidence>
<feature type="domain" description="Glycoside hydrolase family 5" evidence="5">
    <location>
        <begin position="45"/>
        <end position="288"/>
    </location>
</feature>
<dbReference type="RefSeq" id="WP_257819768.1">
    <property type="nucleotide sequence ID" value="NZ_JABXYM010000001.1"/>
</dbReference>
<name>A0A9Q4AYY1_SALAG</name>
<evidence type="ECO:0000256" key="2">
    <source>
        <dbReference type="ARBA" id="ARBA00022801"/>
    </source>
</evidence>
<dbReference type="PANTHER" id="PTHR34142:SF1">
    <property type="entry name" value="GLYCOSIDE HYDROLASE FAMILY 5 DOMAIN-CONTAINING PROTEIN"/>
    <property type="match status" value="1"/>
</dbReference>